<dbReference type="NCBIfam" id="TIGR00608">
    <property type="entry name" value="radc"/>
    <property type="match status" value="1"/>
</dbReference>
<organism evidence="7 8">
    <name type="scientific">Vibrio algivorus</name>
    <dbReference type="NCBI Taxonomy" id="1667024"/>
    <lineage>
        <taxon>Bacteria</taxon>
        <taxon>Pseudomonadati</taxon>
        <taxon>Pseudomonadota</taxon>
        <taxon>Gammaproteobacteria</taxon>
        <taxon>Vibrionales</taxon>
        <taxon>Vibrionaceae</taxon>
        <taxon>Vibrio</taxon>
    </lineage>
</organism>
<dbReference type="AlphaFoldDB" id="A0A557NTH7"/>
<reference evidence="7 8" key="1">
    <citation type="submission" date="2019-07" db="EMBL/GenBank/DDBJ databases">
        <title>The draft genome sequence of Vibrio algivorus M1486.</title>
        <authorList>
            <person name="Meng X."/>
        </authorList>
    </citation>
    <scope>NUCLEOTIDE SEQUENCE [LARGE SCALE GENOMIC DNA]</scope>
    <source>
        <strain evidence="7 8">M1486</strain>
    </source>
</reference>
<evidence type="ECO:0000256" key="4">
    <source>
        <dbReference type="ARBA" id="ARBA00022833"/>
    </source>
</evidence>
<dbReference type="InterPro" id="IPR020891">
    <property type="entry name" value="UPF0758_CS"/>
</dbReference>
<comment type="caution">
    <text evidence="7">The sequence shown here is derived from an EMBL/GenBank/DDBJ whole genome shotgun (WGS) entry which is preliminary data.</text>
</comment>
<dbReference type="PANTHER" id="PTHR30471:SF6">
    <property type="entry name" value="UPF0758 PROTEIN VC_0510"/>
    <property type="match status" value="1"/>
</dbReference>
<evidence type="ECO:0000259" key="6">
    <source>
        <dbReference type="PROSITE" id="PS50249"/>
    </source>
</evidence>
<evidence type="ECO:0000256" key="5">
    <source>
        <dbReference type="ARBA" id="ARBA00023049"/>
    </source>
</evidence>
<dbReference type="GO" id="GO:0006508">
    <property type="term" value="P:proteolysis"/>
    <property type="evidence" value="ECO:0007669"/>
    <property type="project" value="UniProtKB-KW"/>
</dbReference>
<dbReference type="PROSITE" id="PS50249">
    <property type="entry name" value="MPN"/>
    <property type="match status" value="1"/>
</dbReference>
<dbReference type="PANTHER" id="PTHR30471">
    <property type="entry name" value="DNA REPAIR PROTEIN RADC"/>
    <property type="match status" value="1"/>
</dbReference>
<evidence type="ECO:0000313" key="8">
    <source>
        <dbReference type="Proteomes" id="UP000319828"/>
    </source>
</evidence>
<gene>
    <name evidence="7" type="primary">radC</name>
    <name evidence="7" type="ORF">FOF44_17735</name>
</gene>
<feature type="domain" description="MPN" evidence="6">
    <location>
        <begin position="44"/>
        <end position="165"/>
    </location>
</feature>
<evidence type="ECO:0000256" key="3">
    <source>
        <dbReference type="ARBA" id="ARBA00022801"/>
    </source>
</evidence>
<keyword evidence="2" id="KW-0479">Metal-binding</keyword>
<evidence type="ECO:0000313" key="7">
    <source>
        <dbReference type="EMBL" id="TVO31734.1"/>
    </source>
</evidence>
<dbReference type="Proteomes" id="UP000319828">
    <property type="component" value="Unassembled WGS sequence"/>
</dbReference>
<dbReference type="GO" id="GO:0046872">
    <property type="term" value="F:metal ion binding"/>
    <property type="evidence" value="ECO:0007669"/>
    <property type="project" value="UniProtKB-KW"/>
</dbReference>
<dbReference type="EMBL" id="VMKJ01000070">
    <property type="protein sequence ID" value="TVO31734.1"/>
    <property type="molecule type" value="Genomic_DNA"/>
</dbReference>
<dbReference type="Pfam" id="PF04002">
    <property type="entry name" value="RadC"/>
    <property type="match status" value="1"/>
</dbReference>
<dbReference type="GO" id="GO:0008237">
    <property type="term" value="F:metallopeptidase activity"/>
    <property type="evidence" value="ECO:0007669"/>
    <property type="project" value="UniProtKB-KW"/>
</dbReference>
<dbReference type="OrthoDB" id="9804482at2"/>
<keyword evidence="3" id="KW-0378">Hydrolase</keyword>
<evidence type="ECO:0000256" key="2">
    <source>
        <dbReference type="ARBA" id="ARBA00022723"/>
    </source>
</evidence>
<name>A0A557NTH7_9VIBR</name>
<dbReference type="InterPro" id="IPR037518">
    <property type="entry name" value="MPN"/>
</dbReference>
<proteinExistence type="predicted"/>
<dbReference type="CDD" id="cd08071">
    <property type="entry name" value="MPN_DUF2466"/>
    <property type="match status" value="1"/>
</dbReference>
<keyword evidence="4" id="KW-0862">Zinc</keyword>
<sequence length="165" mass="18070">MNPSIIPTQGDKPAYYHFPKPITAMELLEKAAEVIGESLAGQDAYTAPDVTMKFLSCKLAKQEREIFAVMFLDNQNRLIEYQQLFYGTVNAASVYPREVVKAALSLNAAALIIAHNHPSGDPEPSSADITITGRIRQACELVDIRLLDHIVVGNSCVSLAQRGQI</sequence>
<keyword evidence="1" id="KW-0645">Protease</keyword>
<dbReference type="PROSITE" id="PS01302">
    <property type="entry name" value="UPF0758"/>
    <property type="match status" value="1"/>
</dbReference>
<keyword evidence="5" id="KW-0482">Metalloprotease</keyword>
<dbReference type="Gene3D" id="3.40.140.10">
    <property type="entry name" value="Cytidine Deaminase, domain 2"/>
    <property type="match status" value="1"/>
</dbReference>
<accession>A0A557NTH7</accession>
<dbReference type="InterPro" id="IPR025657">
    <property type="entry name" value="RadC_JAB"/>
</dbReference>
<dbReference type="SUPFAM" id="SSF102712">
    <property type="entry name" value="JAB1/MPN domain"/>
    <property type="match status" value="1"/>
</dbReference>
<evidence type="ECO:0000256" key="1">
    <source>
        <dbReference type="ARBA" id="ARBA00022670"/>
    </source>
</evidence>
<protein>
    <submittedName>
        <fullName evidence="7">DNA repair protein RadC</fullName>
    </submittedName>
</protein>
<dbReference type="InterPro" id="IPR001405">
    <property type="entry name" value="UPF0758"/>
</dbReference>